<accession>A0A232ENP9</accession>
<evidence type="ECO:0000313" key="2">
    <source>
        <dbReference type="EMBL" id="OXU19956.1"/>
    </source>
</evidence>
<evidence type="ECO:0000256" key="1">
    <source>
        <dbReference type="SAM" id="MobiDB-lite"/>
    </source>
</evidence>
<dbReference type="Proteomes" id="UP000215335">
    <property type="component" value="Unassembled WGS sequence"/>
</dbReference>
<protein>
    <submittedName>
        <fullName evidence="2">Uncharacterized protein</fullName>
    </submittedName>
</protein>
<name>A0A232ENP9_9HYME</name>
<dbReference type="AlphaFoldDB" id="A0A232ENP9"/>
<dbReference type="EMBL" id="NNAY01003110">
    <property type="protein sequence ID" value="OXU19956.1"/>
    <property type="molecule type" value="Genomic_DNA"/>
</dbReference>
<sequence length="186" mass="21317">MNGSRPDKNARTRDVPWHIVRNKTPANLQRRMKSTCLSRPESAQQCVKRDATPPRQRAGGYTGQLGLDYGKLLRVGEDPDSFPGALRNVSLRSQFAYFWIPEVVKHFGRSRSGFESAKIVRRREFIATIENFQLVVEHNKTTAISTHRKTQRLAESLSSSTYMYPIGENNYDRSVHLSFQDARAIY</sequence>
<organism evidence="2 3">
    <name type="scientific">Trichomalopsis sarcophagae</name>
    <dbReference type="NCBI Taxonomy" id="543379"/>
    <lineage>
        <taxon>Eukaryota</taxon>
        <taxon>Metazoa</taxon>
        <taxon>Ecdysozoa</taxon>
        <taxon>Arthropoda</taxon>
        <taxon>Hexapoda</taxon>
        <taxon>Insecta</taxon>
        <taxon>Pterygota</taxon>
        <taxon>Neoptera</taxon>
        <taxon>Endopterygota</taxon>
        <taxon>Hymenoptera</taxon>
        <taxon>Apocrita</taxon>
        <taxon>Proctotrupomorpha</taxon>
        <taxon>Chalcidoidea</taxon>
        <taxon>Pteromalidae</taxon>
        <taxon>Pteromalinae</taxon>
        <taxon>Trichomalopsis</taxon>
    </lineage>
</organism>
<comment type="caution">
    <text evidence="2">The sequence shown here is derived from an EMBL/GenBank/DDBJ whole genome shotgun (WGS) entry which is preliminary data.</text>
</comment>
<evidence type="ECO:0000313" key="3">
    <source>
        <dbReference type="Proteomes" id="UP000215335"/>
    </source>
</evidence>
<keyword evidence="3" id="KW-1185">Reference proteome</keyword>
<feature type="non-terminal residue" evidence="2">
    <location>
        <position position="186"/>
    </location>
</feature>
<proteinExistence type="predicted"/>
<reference evidence="2 3" key="1">
    <citation type="journal article" date="2017" name="Curr. Biol.">
        <title>The Evolution of Venom by Co-option of Single-Copy Genes.</title>
        <authorList>
            <person name="Martinson E.O."/>
            <person name="Mrinalini"/>
            <person name="Kelkar Y.D."/>
            <person name="Chang C.H."/>
            <person name="Werren J.H."/>
        </authorList>
    </citation>
    <scope>NUCLEOTIDE SEQUENCE [LARGE SCALE GENOMIC DNA]</scope>
    <source>
        <strain evidence="2 3">Alberta</strain>
        <tissue evidence="2">Whole body</tissue>
    </source>
</reference>
<feature type="region of interest" description="Disordered" evidence="1">
    <location>
        <begin position="40"/>
        <end position="61"/>
    </location>
</feature>
<gene>
    <name evidence="2" type="ORF">TSAR_002260</name>
</gene>